<dbReference type="SUPFAM" id="SSF144232">
    <property type="entry name" value="HIT/MYND zinc finger-like"/>
    <property type="match status" value="1"/>
</dbReference>
<gene>
    <name evidence="5" type="ORF">RHTO_05649</name>
</gene>
<feature type="domain" description="MYND-type" evidence="4">
    <location>
        <begin position="9"/>
        <end position="49"/>
    </location>
</feature>
<keyword evidence="1" id="KW-0479">Metal-binding</keyword>
<name>M7X4Y6_RHOT1</name>
<dbReference type="HOGENOM" id="CLU_072389_2_1_1"/>
<proteinExistence type="predicted"/>
<dbReference type="InterPro" id="IPR002893">
    <property type="entry name" value="Znf_MYND"/>
</dbReference>
<evidence type="ECO:0000256" key="1">
    <source>
        <dbReference type="ARBA" id="ARBA00022723"/>
    </source>
</evidence>
<dbReference type="Gene3D" id="6.10.140.2220">
    <property type="match status" value="1"/>
</dbReference>
<evidence type="ECO:0000259" key="4">
    <source>
        <dbReference type="Pfam" id="PF01753"/>
    </source>
</evidence>
<evidence type="ECO:0000313" key="6">
    <source>
        <dbReference type="Proteomes" id="UP000016926"/>
    </source>
</evidence>
<evidence type="ECO:0000256" key="3">
    <source>
        <dbReference type="ARBA" id="ARBA00022833"/>
    </source>
</evidence>
<dbReference type="AlphaFoldDB" id="M7X4Y6"/>
<dbReference type="EMBL" id="KB722676">
    <property type="protein sequence ID" value="EMS18719.1"/>
    <property type="molecule type" value="Genomic_DNA"/>
</dbReference>
<dbReference type="RefSeq" id="XP_016269838.1">
    <property type="nucleotide sequence ID" value="XM_016419310.1"/>
</dbReference>
<protein>
    <submittedName>
        <fullName evidence="5">Zinc finger, MYND-type domain containing protein</fullName>
    </submittedName>
</protein>
<evidence type="ECO:0000313" key="5">
    <source>
        <dbReference type="EMBL" id="EMS18719.1"/>
    </source>
</evidence>
<keyword evidence="3" id="KW-0862">Zinc</keyword>
<organism evidence="5 6">
    <name type="scientific">Rhodotorula toruloides (strain NP11)</name>
    <name type="common">Yeast</name>
    <name type="synonym">Rhodosporidium toruloides</name>
    <dbReference type="NCBI Taxonomy" id="1130832"/>
    <lineage>
        <taxon>Eukaryota</taxon>
        <taxon>Fungi</taxon>
        <taxon>Dikarya</taxon>
        <taxon>Basidiomycota</taxon>
        <taxon>Pucciniomycotina</taxon>
        <taxon>Microbotryomycetes</taxon>
        <taxon>Sporidiobolales</taxon>
        <taxon>Sporidiobolaceae</taxon>
        <taxon>Rhodotorula</taxon>
    </lineage>
</organism>
<dbReference type="Pfam" id="PF01753">
    <property type="entry name" value="zf-MYND"/>
    <property type="match status" value="1"/>
</dbReference>
<dbReference type="Proteomes" id="UP000016926">
    <property type="component" value="Unassembled WGS sequence"/>
</dbReference>
<dbReference type="GeneID" id="27369662"/>
<evidence type="ECO:0000256" key="2">
    <source>
        <dbReference type="ARBA" id="ARBA00022771"/>
    </source>
</evidence>
<keyword evidence="6" id="KW-1185">Reference proteome</keyword>
<keyword evidence="2" id="KW-0863">Zinc-finger</keyword>
<dbReference type="GO" id="GO:0008270">
    <property type="term" value="F:zinc ion binding"/>
    <property type="evidence" value="ECO:0007669"/>
    <property type="project" value="UniProtKB-KW"/>
</dbReference>
<sequence>MDTQTMGECLVCGTETKNRCSACAKAGVDLFFCSPEHQKLAWHMHRMFCGPGKANPFRWPPLTPKEAEAATRILDLPINTVMPHSATLFQELQRVLQELSQPSHLQTYPPALHGNLLRIVRVHLSAHSQQPATTEGIEFLTLLGEASHLNEFESDPPPWLTGYLHRLSVFVALSKPANAVHAMKYLTGATNRLFFYLEDPANANPDAARKVGDGVAAFLDSIVKLPRLVVVR</sequence>
<dbReference type="OrthoDB" id="407198at2759"/>
<accession>M7X4Y6</accession>
<reference evidence="5 6" key="1">
    <citation type="journal article" date="2012" name="Nat. Commun.">
        <title>A multi-omic map of the lipid-producing yeast Rhodosporidium toruloides.</title>
        <authorList>
            <person name="Zhu Z."/>
            <person name="Zhang S."/>
            <person name="Liu H."/>
            <person name="Shen H."/>
            <person name="Lin X."/>
            <person name="Yang F."/>
            <person name="Zhou Y.J."/>
            <person name="Jin G."/>
            <person name="Ye M."/>
            <person name="Zou H."/>
            <person name="Zou H."/>
            <person name="Zhao Z.K."/>
        </authorList>
    </citation>
    <scope>NUCLEOTIDE SEQUENCE [LARGE SCALE GENOMIC DNA]</scope>
    <source>
        <strain evidence="5 6">NP11</strain>
    </source>
</reference>